<dbReference type="Proteomes" id="UP001194746">
    <property type="component" value="Unassembled WGS sequence"/>
</dbReference>
<evidence type="ECO:0008006" key="3">
    <source>
        <dbReference type="Google" id="ProtNLM"/>
    </source>
</evidence>
<reference evidence="1" key="2">
    <citation type="submission" date="2020-02" db="EMBL/GenBank/DDBJ databases">
        <authorList>
            <person name="Gilchrist C.L.M."/>
            <person name="Chooi Y.-H."/>
        </authorList>
    </citation>
    <scope>NUCLEOTIDE SEQUENCE</scope>
    <source>
        <strain evidence="1">MST-FP2251</strain>
    </source>
</reference>
<dbReference type="AlphaFoldDB" id="A0AAD4GUL6"/>
<evidence type="ECO:0000313" key="2">
    <source>
        <dbReference type="Proteomes" id="UP001194746"/>
    </source>
</evidence>
<keyword evidence="2" id="KW-1185">Reference proteome</keyword>
<gene>
    <name evidence="1" type="ORF">FE257_006885</name>
</gene>
<comment type="caution">
    <text evidence="1">The sequence shown here is derived from an EMBL/GenBank/DDBJ whole genome shotgun (WGS) entry which is preliminary data.</text>
</comment>
<dbReference type="Pfam" id="PF06101">
    <property type="entry name" value="Vps62"/>
    <property type="match status" value="1"/>
</dbReference>
<reference evidence="1" key="1">
    <citation type="journal article" date="2019" name="Beilstein J. Org. Chem.">
        <title>Nanangenines: drimane sesquiterpenoids as the dominant metabolite cohort of a novel Australian fungus, Aspergillus nanangensis.</title>
        <authorList>
            <person name="Lacey H.J."/>
            <person name="Gilchrist C.L.M."/>
            <person name="Crombie A."/>
            <person name="Kalaitzis J.A."/>
            <person name="Vuong D."/>
            <person name="Rutledge P.J."/>
            <person name="Turner P."/>
            <person name="Pitt J.I."/>
            <person name="Lacey E."/>
            <person name="Chooi Y.H."/>
            <person name="Piggott A.M."/>
        </authorList>
    </citation>
    <scope>NUCLEOTIDE SEQUENCE</scope>
    <source>
        <strain evidence="1">MST-FP2251</strain>
    </source>
</reference>
<dbReference type="EMBL" id="VCAU01000032">
    <property type="protein sequence ID" value="KAF9889795.1"/>
    <property type="molecule type" value="Genomic_DNA"/>
</dbReference>
<organism evidence="1 2">
    <name type="scientific">Aspergillus nanangensis</name>
    <dbReference type="NCBI Taxonomy" id="2582783"/>
    <lineage>
        <taxon>Eukaryota</taxon>
        <taxon>Fungi</taxon>
        <taxon>Dikarya</taxon>
        <taxon>Ascomycota</taxon>
        <taxon>Pezizomycotina</taxon>
        <taxon>Eurotiomycetes</taxon>
        <taxon>Eurotiomycetidae</taxon>
        <taxon>Eurotiales</taxon>
        <taxon>Aspergillaceae</taxon>
        <taxon>Aspergillus</taxon>
        <taxon>Aspergillus subgen. Circumdati</taxon>
    </lineage>
</organism>
<proteinExistence type="predicted"/>
<sequence length="345" mass="38270">MFQALLRVPFVSFMGGGGHVTPTALNETAIPAYVLEYAPLVWLHSQELYGPSGLEQQLLYTTPMVDWKPVHELSSPLTLDNLDSLNDLGNTSVFLTSSEGADANPQPEWFKGIHQDGKPNTADPITSYIVLVDHDDGQLDAFYFYFFAYNQGNTVFEMELGDHIGDWEHNMIRFSDGDPQAIWYSQHARGQAFTYEATEKKDKRPIAYAANGTHAVYSMTGKHDHSIPNLNLPFGFVVDYTDKGRLWDPLSSAYAYHYDAGNQTFQPYDASYPVNWLNFNGQWGDDAIPGGPGLFGQAKFAAGPNGPKFKHLVRTEVCPSKPCQVLGHRIWGDEEAVAPGTHGSS</sequence>
<evidence type="ECO:0000313" key="1">
    <source>
        <dbReference type="EMBL" id="KAF9889795.1"/>
    </source>
</evidence>
<dbReference type="PANTHER" id="PTHR48174">
    <property type="entry name" value="DUF946 FAMILY PROTEIN"/>
    <property type="match status" value="1"/>
</dbReference>
<accession>A0AAD4GUL6</accession>
<dbReference type="InterPro" id="IPR009291">
    <property type="entry name" value="Vps62"/>
</dbReference>
<protein>
    <recommendedName>
        <fullName evidence="3">Vacuolar protein sorting-associated protein 62</fullName>
    </recommendedName>
</protein>
<dbReference type="PANTHER" id="PTHR48174:SF5">
    <property type="entry name" value="VACUOLAR PROTEIN SORTING-ASSOCIATED PROTEIN 62"/>
    <property type="match status" value="1"/>
</dbReference>
<name>A0AAD4GUL6_ASPNN</name>